<dbReference type="InterPro" id="IPR036641">
    <property type="entry name" value="HPT_dom_sf"/>
</dbReference>
<keyword evidence="7" id="KW-0547">Nucleotide-binding</keyword>
<dbReference type="InterPro" id="IPR008207">
    <property type="entry name" value="Sig_transdc_His_kin_Hpt_dom"/>
</dbReference>
<dbReference type="InterPro" id="IPR037006">
    <property type="entry name" value="CheA-like_homodim_sf"/>
</dbReference>
<proteinExistence type="predicted"/>
<dbReference type="PROSITE" id="PS50109">
    <property type="entry name" value="HIS_KIN"/>
    <property type="match status" value="1"/>
</dbReference>
<evidence type="ECO:0000259" key="14">
    <source>
        <dbReference type="PROSITE" id="PS50109"/>
    </source>
</evidence>
<feature type="domain" description="HPt" evidence="16">
    <location>
        <begin position="1"/>
        <end position="105"/>
    </location>
</feature>
<comment type="function">
    <text evidence="11">Involved in the transmission of sensory signals from the chemoreceptors to the flagellar motors. CheA is autophosphorylated; it can transfer its phosphate group to either CheB or CheY.</text>
</comment>
<dbReference type="Pfam" id="PF01584">
    <property type="entry name" value="CheW"/>
    <property type="match status" value="1"/>
</dbReference>
<evidence type="ECO:0000256" key="4">
    <source>
        <dbReference type="ARBA" id="ARBA00022500"/>
    </source>
</evidence>
<dbReference type="Gene3D" id="1.10.287.560">
    <property type="entry name" value="Histidine kinase CheA-like, homodimeric domain"/>
    <property type="match status" value="1"/>
</dbReference>
<feature type="compositionally biased region" description="Low complexity" evidence="13">
    <location>
        <begin position="327"/>
        <end position="342"/>
    </location>
</feature>
<dbReference type="Gene3D" id="3.30.565.10">
    <property type="entry name" value="Histidine kinase-like ATPase, C-terminal domain"/>
    <property type="match status" value="1"/>
</dbReference>
<feature type="modified residue" description="Phosphohistidine" evidence="12">
    <location>
        <position position="48"/>
    </location>
</feature>
<dbReference type="EC" id="2.7.13.3" evidence="2"/>
<dbReference type="InterPro" id="IPR036097">
    <property type="entry name" value="HisK_dim/P_sf"/>
</dbReference>
<accession>A0ABX7M111</accession>
<dbReference type="Pfam" id="PF01627">
    <property type="entry name" value="Hpt"/>
    <property type="match status" value="1"/>
</dbReference>
<evidence type="ECO:0000256" key="13">
    <source>
        <dbReference type="SAM" id="MobiDB-lite"/>
    </source>
</evidence>
<keyword evidence="6" id="KW-0808">Transferase</keyword>
<dbReference type="SMART" id="SM00387">
    <property type="entry name" value="HATPase_c"/>
    <property type="match status" value="1"/>
</dbReference>
<evidence type="ECO:0000256" key="6">
    <source>
        <dbReference type="ARBA" id="ARBA00022679"/>
    </source>
</evidence>
<dbReference type="SMART" id="SM01231">
    <property type="entry name" value="H-kinase_dim"/>
    <property type="match status" value="1"/>
</dbReference>
<evidence type="ECO:0000256" key="7">
    <source>
        <dbReference type="ARBA" id="ARBA00022741"/>
    </source>
</evidence>
<dbReference type="RefSeq" id="WP_206253039.1">
    <property type="nucleotide sequence ID" value="NZ_CP071060.1"/>
</dbReference>
<dbReference type="Gene3D" id="1.20.120.160">
    <property type="entry name" value="HPT domain"/>
    <property type="match status" value="1"/>
</dbReference>
<dbReference type="CDD" id="cd00731">
    <property type="entry name" value="CheA_reg"/>
    <property type="match status" value="1"/>
</dbReference>
<dbReference type="PROSITE" id="PS50851">
    <property type="entry name" value="CHEW"/>
    <property type="match status" value="1"/>
</dbReference>
<evidence type="ECO:0000256" key="8">
    <source>
        <dbReference type="ARBA" id="ARBA00022777"/>
    </source>
</evidence>
<keyword evidence="18" id="KW-1185">Reference proteome</keyword>
<evidence type="ECO:0000259" key="15">
    <source>
        <dbReference type="PROSITE" id="PS50851"/>
    </source>
</evidence>
<sequence length="739" mass="78580">MSFDMSQFHAVFFEESREHLENMESLLLAVDVAAPESGDLPAIFRAAHSIKGSAATFGFTDVAELTHVMETLLDLVRNGAITLTEEMVDACLAAGDVLRNLLDAHQGHGEADHAAAEAMRARLAVLAEEAQRAVGAIPAAPGTHKRARTYQLGFAMLPGDPQADESVANLIAELKELGEVIDARPPAEGARTWSVKLASDVDPETLRTVLEFVVDSASVSIDVVDAAPVAPKADEAFGLFDDAPGAPAAEETAYGFFEPLSEPAPTSSSDDPGYGFFETLPDAASAATSDAADGSYGFFEPLPQPAMAAERLSPAIAATTEVAPRGTTTPAAQPAKDAAARPVSKSDASSIRVNIERVDQMINLVGELVITQAMISQAAGALDPVLYERLHNGIALLERNTRDLQESVMSIRMLPISTVFNRFPRVVRDLSGKLGKRVELVTGGENTELDKGLVELIADPLTHLIRNSLDHGIESPERRREAGKSETGRINLRAYHQSGNIVIEVADDGAGLNRNRILAKARERGLPVSDSMTDQEVFQLIFEPGFSTAEQVTDVSGRGVGMDVVKRNIGSLGGRIELDSMLGVGTRVTVRLPLTLAILDGMSVGLAGETYIIPLDYVVESLQPTAAMLKAVSGVERLLDVRGEYLPIVDLHEAFDTPGERSAYEAGIMVILESDGNKVAAFVDALIGQHQVVIKSLEANYRRVPGISGATIMGDGHVALIVDPPQLVSMARRAGQGAA</sequence>
<protein>
    <recommendedName>
        <fullName evidence="3">Chemotaxis protein CheA</fullName>
        <ecNumber evidence="2">2.7.13.3</ecNumber>
    </recommendedName>
</protein>
<dbReference type="Pfam" id="PF02518">
    <property type="entry name" value="HATPase_c"/>
    <property type="match status" value="1"/>
</dbReference>
<evidence type="ECO:0000256" key="2">
    <source>
        <dbReference type="ARBA" id="ARBA00012438"/>
    </source>
</evidence>
<dbReference type="EMBL" id="CP071060">
    <property type="protein sequence ID" value="QSI75458.1"/>
    <property type="molecule type" value="Genomic_DNA"/>
</dbReference>
<keyword evidence="4" id="KW-0145">Chemotaxis</keyword>
<dbReference type="CDD" id="cd16916">
    <property type="entry name" value="HATPase_CheA-like"/>
    <property type="match status" value="1"/>
</dbReference>
<dbReference type="SUPFAM" id="SSF55874">
    <property type="entry name" value="ATPase domain of HSP90 chaperone/DNA topoisomerase II/histidine kinase"/>
    <property type="match status" value="1"/>
</dbReference>
<evidence type="ECO:0000313" key="17">
    <source>
        <dbReference type="EMBL" id="QSI75458.1"/>
    </source>
</evidence>
<dbReference type="Proteomes" id="UP000663570">
    <property type="component" value="Chromosome"/>
</dbReference>
<feature type="region of interest" description="Disordered" evidence="13">
    <location>
        <begin position="323"/>
        <end position="343"/>
    </location>
</feature>
<dbReference type="PANTHER" id="PTHR43395">
    <property type="entry name" value="SENSOR HISTIDINE KINASE CHEA"/>
    <property type="match status" value="1"/>
</dbReference>
<evidence type="ECO:0000256" key="11">
    <source>
        <dbReference type="ARBA" id="ARBA00035100"/>
    </source>
</evidence>
<dbReference type="PROSITE" id="PS50894">
    <property type="entry name" value="HPT"/>
    <property type="match status" value="1"/>
</dbReference>
<evidence type="ECO:0000256" key="5">
    <source>
        <dbReference type="ARBA" id="ARBA00022553"/>
    </source>
</evidence>
<dbReference type="PANTHER" id="PTHR43395:SF10">
    <property type="entry name" value="CHEMOTAXIS PROTEIN CHEA"/>
    <property type="match status" value="1"/>
</dbReference>
<dbReference type="CDD" id="cd00088">
    <property type="entry name" value="HPT"/>
    <property type="match status" value="1"/>
</dbReference>
<dbReference type="InterPro" id="IPR036061">
    <property type="entry name" value="CheW-like_dom_sf"/>
</dbReference>
<feature type="domain" description="CheW-like" evidence="15">
    <location>
        <begin position="598"/>
        <end position="733"/>
    </location>
</feature>
<dbReference type="SUPFAM" id="SSF47226">
    <property type="entry name" value="Histidine-containing phosphotransfer domain, HPT domain"/>
    <property type="match status" value="1"/>
</dbReference>
<dbReference type="SUPFAM" id="SSF47384">
    <property type="entry name" value="Homodimeric domain of signal transducing histidine kinase"/>
    <property type="match status" value="1"/>
</dbReference>
<comment type="catalytic activity">
    <reaction evidence="1">
        <text>ATP + protein L-histidine = ADP + protein N-phospho-L-histidine.</text>
        <dbReference type="EC" id="2.7.13.3"/>
    </reaction>
</comment>
<dbReference type="InterPro" id="IPR036890">
    <property type="entry name" value="HATPase_C_sf"/>
</dbReference>
<dbReference type="PRINTS" id="PR00344">
    <property type="entry name" value="BCTRLSENSOR"/>
</dbReference>
<reference evidence="17 18" key="1">
    <citation type="submission" date="2021-02" db="EMBL/GenBank/DDBJ databases">
        <title>Niveibacterium changnyeongensis HC41.</title>
        <authorList>
            <person name="Kang M."/>
        </authorList>
    </citation>
    <scope>NUCLEOTIDE SEQUENCE [LARGE SCALE GENOMIC DNA]</scope>
    <source>
        <strain evidence="17 18">HC41</strain>
    </source>
</reference>
<dbReference type="SMART" id="SM00260">
    <property type="entry name" value="CheW"/>
    <property type="match status" value="1"/>
</dbReference>
<evidence type="ECO:0000313" key="18">
    <source>
        <dbReference type="Proteomes" id="UP000663570"/>
    </source>
</evidence>
<feature type="domain" description="Histidine kinase" evidence="14">
    <location>
        <begin position="396"/>
        <end position="596"/>
    </location>
</feature>
<dbReference type="InterPro" id="IPR003594">
    <property type="entry name" value="HATPase_dom"/>
</dbReference>
<evidence type="ECO:0000259" key="16">
    <source>
        <dbReference type="PROSITE" id="PS50894"/>
    </source>
</evidence>
<dbReference type="InterPro" id="IPR051315">
    <property type="entry name" value="Bact_Chemotaxis_CheA"/>
</dbReference>
<evidence type="ECO:0000256" key="9">
    <source>
        <dbReference type="ARBA" id="ARBA00022840"/>
    </source>
</evidence>
<dbReference type="Pfam" id="PF02895">
    <property type="entry name" value="H-kinase_dim"/>
    <property type="match status" value="1"/>
</dbReference>
<organism evidence="17 18">
    <name type="scientific">Niveibacterium microcysteis</name>
    <dbReference type="NCBI Taxonomy" id="2811415"/>
    <lineage>
        <taxon>Bacteria</taxon>
        <taxon>Pseudomonadati</taxon>
        <taxon>Pseudomonadota</taxon>
        <taxon>Betaproteobacteria</taxon>
        <taxon>Rhodocyclales</taxon>
        <taxon>Rhodocyclaceae</taxon>
        <taxon>Niveibacterium</taxon>
    </lineage>
</organism>
<evidence type="ECO:0000256" key="1">
    <source>
        <dbReference type="ARBA" id="ARBA00000085"/>
    </source>
</evidence>
<keyword evidence="8" id="KW-0418">Kinase</keyword>
<evidence type="ECO:0000256" key="3">
    <source>
        <dbReference type="ARBA" id="ARBA00021495"/>
    </source>
</evidence>
<dbReference type="InterPro" id="IPR004358">
    <property type="entry name" value="Sig_transdc_His_kin-like_C"/>
</dbReference>
<evidence type="ECO:0000256" key="12">
    <source>
        <dbReference type="PROSITE-ProRule" id="PRU00110"/>
    </source>
</evidence>
<dbReference type="SUPFAM" id="SSF50341">
    <property type="entry name" value="CheW-like"/>
    <property type="match status" value="1"/>
</dbReference>
<keyword evidence="5 12" id="KW-0597">Phosphoprotein</keyword>
<keyword evidence="10" id="KW-0902">Two-component regulatory system</keyword>
<dbReference type="InterPro" id="IPR002545">
    <property type="entry name" value="CheW-lke_dom"/>
</dbReference>
<keyword evidence="9" id="KW-0067">ATP-binding</keyword>
<dbReference type="InterPro" id="IPR005467">
    <property type="entry name" value="His_kinase_dom"/>
</dbReference>
<dbReference type="InterPro" id="IPR004105">
    <property type="entry name" value="CheA-like_dim"/>
</dbReference>
<evidence type="ECO:0000256" key="10">
    <source>
        <dbReference type="ARBA" id="ARBA00023012"/>
    </source>
</evidence>
<name>A0ABX7M111_9RHOO</name>
<dbReference type="Gene3D" id="2.30.30.40">
    <property type="entry name" value="SH3 Domains"/>
    <property type="match status" value="1"/>
</dbReference>
<gene>
    <name evidence="17" type="ORF">JY500_13175</name>
</gene>
<dbReference type="SMART" id="SM00073">
    <property type="entry name" value="HPT"/>
    <property type="match status" value="1"/>
</dbReference>